<name>A0AAV2RE84_MEGNR</name>
<feature type="domain" description="C2H2-type" evidence="15">
    <location>
        <begin position="2017"/>
        <end position="2045"/>
    </location>
</feature>
<dbReference type="GO" id="GO:0003677">
    <property type="term" value="F:DNA binding"/>
    <property type="evidence" value="ECO:0007669"/>
    <property type="project" value="UniProtKB-KW"/>
</dbReference>
<comment type="caution">
    <text evidence="16">The sequence shown here is derived from an EMBL/GenBank/DDBJ whole genome shotgun (WGS) entry which is preliminary data.</text>
</comment>
<feature type="compositionally biased region" description="Polar residues" evidence="14">
    <location>
        <begin position="396"/>
        <end position="409"/>
    </location>
</feature>
<keyword evidence="4" id="KW-0479">Metal-binding</keyword>
<feature type="region of interest" description="Disordered" evidence="14">
    <location>
        <begin position="1874"/>
        <end position="1899"/>
    </location>
</feature>
<evidence type="ECO:0000256" key="13">
    <source>
        <dbReference type="PROSITE-ProRule" id="PRU00042"/>
    </source>
</evidence>
<dbReference type="PROSITE" id="PS50157">
    <property type="entry name" value="ZINC_FINGER_C2H2_2"/>
    <property type="match status" value="16"/>
</dbReference>
<evidence type="ECO:0000256" key="8">
    <source>
        <dbReference type="ARBA" id="ARBA00022843"/>
    </source>
</evidence>
<keyword evidence="17" id="KW-1185">Reference proteome</keyword>
<protein>
    <recommendedName>
        <fullName evidence="15">C2H2-type domain-containing protein</fullName>
    </recommendedName>
</protein>
<dbReference type="Pfam" id="PF13912">
    <property type="entry name" value="zf-C2H2_6"/>
    <property type="match status" value="2"/>
</dbReference>
<dbReference type="SUPFAM" id="SSF57667">
    <property type="entry name" value="beta-beta-alpha zinc fingers"/>
    <property type="match status" value="10"/>
</dbReference>
<dbReference type="Pfam" id="PF00096">
    <property type="entry name" value="zf-C2H2"/>
    <property type="match status" value="7"/>
</dbReference>
<gene>
    <name evidence="16" type="ORF">MNOR_LOCUS22384</name>
</gene>
<evidence type="ECO:0000256" key="3">
    <source>
        <dbReference type="ARBA" id="ARBA00022499"/>
    </source>
</evidence>
<feature type="domain" description="C2H2-type" evidence="15">
    <location>
        <begin position="893"/>
        <end position="916"/>
    </location>
</feature>
<dbReference type="EMBL" id="CAXKWB010018789">
    <property type="protein sequence ID" value="CAL4121213.1"/>
    <property type="molecule type" value="Genomic_DNA"/>
</dbReference>
<feature type="domain" description="C2H2-type" evidence="15">
    <location>
        <begin position="922"/>
        <end position="945"/>
    </location>
</feature>
<keyword evidence="7" id="KW-0862">Zinc</keyword>
<evidence type="ECO:0000256" key="2">
    <source>
        <dbReference type="ARBA" id="ARBA00006991"/>
    </source>
</evidence>
<feature type="domain" description="C2H2-type" evidence="15">
    <location>
        <begin position="1096"/>
        <end position="1124"/>
    </location>
</feature>
<dbReference type="FunFam" id="3.30.160.60:FF:000247">
    <property type="entry name" value="Zinc finger protein 236"/>
    <property type="match status" value="1"/>
</dbReference>
<feature type="domain" description="C2H2-type" evidence="15">
    <location>
        <begin position="1934"/>
        <end position="1961"/>
    </location>
</feature>
<dbReference type="PANTHER" id="PTHR24379">
    <property type="entry name" value="KRAB AND ZINC FINGER DOMAIN-CONTAINING"/>
    <property type="match status" value="1"/>
</dbReference>
<comment type="similarity">
    <text evidence="2">Belongs to the krueppel C2H2-type zinc-finger protein family.</text>
</comment>
<evidence type="ECO:0000256" key="1">
    <source>
        <dbReference type="ARBA" id="ARBA00003767"/>
    </source>
</evidence>
<keyword evidence="11" id="KW-0804">Transcription</keyword>
<feature type="region of interest" description="Disordered" evidence="14">
    <location>
        <begin position="390"/>
        <end position="431"/>
    </location>
</feature>
<dbReference type="Gene3D" id="3.30.160.60">
    <property type="entry name" value="Classic Zinc Finger"/>
    <property type="match status" value="12"/>
</dbReference>
<feature type="domain" description="C2H2-type" evidence="15">
    <location>
        <begin position="1040"/>
        <end position="1067"/>
    </location>
</feature>
<feature type="domain" description="C2H2-type" evidence="15">
    <location>
        <begin position="1989"/>
        <end position="2016"/>
    </location>
</feature>
<dbReference type="PANTHER" id="PTHR24379:SF121">
    <property type="entry name" value="C2H2-TYPE DOMAIN-CONTAINING PROTEIN"/>
    <property type="match status" value="1"/>
</dbReference>
<evidence type="ECO:0000256" key="4">
    <source>
        <dbReference type="ARBA" id="ARBA00022723"/>
    </source>
</evidence>
<dbReference type="Proteomes" id="UP001497623">
    <property type="component" value="Unassembled WGS sequence"/>
</dbReference>
<evidence type="ECO:0000256" key="6">
    <source>
        <dbReference type="ARBA" id="ARBA00022771"/>
    </source>
</evidence>
<keyword evidence="12" id="KW-0539">Nucleus</keyword>
<keyword evidence="6 13" id="KW-0863">Zinc-finger</keyword>
<feature type="domain" description="C2H2-type" evidence="15">
    <location>
        <begin position="2107"/>
        <end position="2134"/>
    </location>
</feature>
<dbReference type="SMART" id="SM00355">
    <property type="entry name" value="ZnF_C2H2"/>
    <property type="match status" value="27"/>
</dbReference>
<organism evidence="16 17">
    <name type="scientific">Meganyctiphanes norvegica</name>
    <name type="common">Northern krill</name>
    <name type="synonym">Thysanopoda norvegica</name>
    <dbReference type="NCBI Taxonomy" id="48144"/>
    <lineage>
        <taxon>Eukaryota</taxon>
        <taxon>Metazoa</taxon>
        <taxon>Ecdysozoa</taxon>
        <taxon>Arthropoda</taxon>
        <taxon>Crustacea</taxon>
        <taxon>Multicrustacea</taxon>
        <taxon>Malacostraca</taxon>
        <taxon>Eumalacostraca</taxon>
        <taxon>Eucarida</taxon>
        <taxon>Euphausiacea</taxon>
        <taxon>Euphausiidae</taxon>
        <taxon>Meganyctiphanes</taxon>
    </lineage>
</organism>
<evidence type="ECO:0000256" key="7">
    <source>
        <dbReference type="ARBA" id="ARBA00022833"/>
    </source>
</evidence>
<keyword evidence="3" id="KW-1017">Isopeptide bond</keyword>
<feature type="domain" description="C2H2-type" evidence="15">
    <location>
        <begin position="1010"/>
        <end position="1032"/>
    </location>
</feature>
<evidence type="ECO:0000256" key="10">
    <source>
        <dbReference type="ARBA" id="ARBA00023125"/>
    </source>
</evidence>
<keyword evidence="5" id="KW-0677">Repeat</keyword>
<feature type="domain" description="C2H2-type" evidence="15">
    <location>
        <begin position="1961"/>
        <end position="1988"/>
    </location>
</feature>
<sequence>MENIMLNREASIFCVDQDIEEAQDSNMSEMTIDCGNSSGMTSLGFGNDPQVSDSAEINNSINDDQGDISNNDAASVLMGEDGGMYQFFPISEREMFIVSLDDHPNLIASNTGIGSEILEKESRIKDGKPDNKEDDCAKSLHSDNTVIVSRGEINLNDKPICVNADQHLIENKTSSFQSNSEKKNFHVLTPGSQFQNIDVGNKPMKIENNDKSFHEKEEKVSFIINSKYIEKSVFGKNETKDNYIINYRDSTIRNKEGNSSMLNNSIFHSKSIQPSAIEFDKSNMEPSVYNQLTHVNNNESFISLNEPGDLHSNTLQTSSQSFNKSHISNMSQHIHATSLTPQPSSFASNISDISYLTSTISDKSISSPVPSTSETPYFTSNIKCSTLHITKDSKSPPLSSHNSQSTFITSQSSKYSNKESNNYPHISQDSSNIPRELFDHESNSKAITSHLEIPSHILSTTPTSLKVSKISLSSPLSSQDGSNPIDVGNLPVLEWFKCHICLLVLPSSLTLRHHLIHQHQLEKIEAHVCFLCSMECWSLAQLECHLRIHHGVRNATLTCHVCGTQLASVTECRAHTRKHDFSLSCPLCPEKFCAQHQLFAHVRDFHLPIVRPHLCIVCGKRFKHSSTLKLHRWRHSMQVCPQENCTYKVVDESWLVEHLQRHHKLLSQIVSDTVDRNDKADKQADQLYTNYQHFRPEKEELSKHMEVYIKDLDHTVGDQLFQNKESNNILTKNYKERHEEFFQKDNLTINSFLNDESVNYLGFKNESIQLAPTYIDPEVNNTVVSLVESIVRFEEKSNKNNQTNSLQREKDRRKLENTEEELIDKILCEESNVYRCGLCNIYLESAEELEKHKMTHEQVSCTRCNKNFKSRKLMLRHLATHAGQEHQNKDYPFACLECQKSFASKSALSRHSKIHSKSLGRFQCPECKRRMKTRSCLTEHLARVHKIYSEAVRYHCSMCNKKFTSQIYLEQHMLCHREGSTALWNCNKCDHRFQRPKALYKHLASHDKMHKCPNCQKQFTHIKKLTSHMRSHHPDLYERHECVECDLKFSYKSQLLIHLRTHTDERPYICENCGKCFKRLQHCQVHYRIAHSNIKNICPECGKTFTDKDNLMRHRLMVHYKLKRWICGICALHYAYPQDLRNHLKKQHNWVLDRVQGTNKKSRDQPVVVPELGEYQLSAEAKLRVMKMYEEVSKKIRHLVDSQTVILRNTTEDEDPDDPAIDEDNVDLGSEVTGSVIADKEEEKNVETSSQTIVSDLTSDGVVGCSSGGETACVICQVSLCCERHMEVHMVRQHRLLFQCSLCGLNYASQQLCVDHVAAQHPNHVLALQAGNMIQQSGAVQLQEATGIATLPNFMTQQSTGISSNVNSSILASTAVLPSQLCLVQQQNGEIAYCLVQPQTSQQVPIWIGQTPHIVGEQPSVETTFMANQGAIGGLGAVFQLNGNIVPVGNLLSQRNVGQMSIIGGQVIGNHGNVVGSNQQQGLYITTAVQNAASVVGGSNAVLQYPVSENLRSSLSLLPAFPVAATSSAIIPAISADHTGDHTAATGTTSDTQHQTHSPFKHPIVITPDEQQQQSLCKSHINLHDKQSLTEVIETIHKPSISISENSSFPTSAHSTEVLNEFLTSNDKETKSHNASQYRHSSETPLFALKAESNPFEQPEKSVPVFDSLNHAFGIPNMKEGVIVTPPLLLNNSIHSSVESSKEREQISLVSHVIKGPKETNSETSTSQTFVPCMTNSTAGALLTLAETCSNPSSVFGIQTSSRSQPIVESDNSVKLSNVIKNETKKIIKAKNAFPTPSSFNSKEDVITSTGNKKNINYAFHPKEAKGRKTHKRMISDDFDTERKNSVDTHNIQVLKDSTKCNPEQDLVLEIIQTNTKHSPEKSSRPHKKDKKKKSANYNFWRNQSEAVVRGLNQNRSSNEQGMLKYESTVTLRFDCQTCGKKFNTAGQLERHGKIHREKRFPCEECGKTFTENFNLKTHMMTHTKERPHQCSFCSKSFRYQRDLSDHKKTHQGIRPHECKECQRTFIRRRELLRHVRELHENQRYKCHVCGQTFLRKVYLELVHLPTHELHKAGATNTCVICKKNFLSARALKEHTAEHDSKEKQTHLCGICGRNFSKARYLTSHLRVHHKRKNYVRCSFCPRMFTSEITLKIHEDAFHINHGKVADLNESSQRSQQEAGGIMQDFCQVQLNEELSGSITSSGRVQGYESAHVSIVTGGDQSFPIGHHMLSSGHHTVPVGNHVSESEHHSIPVGNHISSSGHHMVIDGQHVTPVEQHTSNQHACLSIGDTNMQNLATISVTNISNAASISAGNINHFGAVTSTNIHNSIPNNVHINNECNSIDYFAPSLFSPPLLEKQS</sequence>
<feature type="domain" description="C2H2-type" evidence="15">
    <location>
        <begin position="859"/>
        <end position="886"/>
    </location>
</feature>
<proteinExistence type="inferred from homology"/>
<feature type="compositionally biased region" description="Basic residues" evidence="14">
    <location>
        <begin position="1885"/>
        <end position="1895"/>
    </location>
</feature>
<evidence type="ECO:0000313" key="17">
    <source>
        <dbReference type="Proteomes" id="UP001497623"/>
    </source>
</evidence>
<feature type="domain" description="C2H2-type" evidence="15">
    <location>
        <begin position="2077"/>
        <end position="2104"/>
    </location>
</feature>
<keyword evidence="9" id="KW-0805">Transcription regulation</keyword>
<evidence type="ECO:0000256" key="14">
    <source>
        <dbReference type="SAM" id="MobiDB-lite"/>
    </source>
</evidence>
<feature type="domain" description="C2H2-type" evidence="15">
    <location>
        <begin position="1068"/>
        <end position="1096"/>
    </location>
</feature>
<dbReference type="PROSITE" id="PS00028">
    <property type="entry name" value="ZINC_FINGER_C2H2_1"/>
    <property type="match status" value="22"/>
</dbReference>
<dbReference type="InterPro" id="IPR036236">
    <property type="entry name" value="Znf_C2H2_sf"/>
</dbReference>
<evidence type="ECO:0000256" key="9">
    <source>
        <dbReference type="ARBA" id="ARBA00023015"/>
    </source>
</evidence>
<dbReference type="GO" id="GO:0008270">
    <property type="term" value="F:zinc ion binding"/>
    <property type="evidence" value="ECO:0007669"/>
    <property type="project" value="UniProtKB-KW"/>
</dbReference>
<evidence type="ECO:0000313" key="16">
    <source>
        <dbReference type="EMBL" id="CAL4121213.1"/>
    </source>
</evidence>
<feature type="domain" description="C2H2-type" evidence="15">
    <location>
        <begin position="984"/>
        <end position="1011"/>
    </location>
</feature>
<dbReference type="InterPro" id="IPR013087">
    <property type="entry name" value="Znf_C2H2_type"/>
</dbReference>
<evidence type="ECO:0000256" key="5">
    <source>
        <dbReference type="ARBA" id="ARBA00022737"/>
    </source>
</evidence>
<reference evidence="16 17" key="1">
    <citation type="submission" date="2024-05" db="EMBL/GenBank/DDBJ databases">
        <authorList>
            <person name="Wallberg A."/>
        </authorList>
    </citation>
    <scope>NUCLEOTIDE SEQUENCE [LARGE SCALE GENOMIC DNA]</scope>
</reference>
<dbReference type="FunFam" id="3.30.160.60:FF:000100">
    <property type="entry name" value="Zinc finger 45-like"/>
    <property type="match status" value="2"/>
</dbReference>
<accession>A0AAV2RE84</accession>
<feature type="compositionally biased region" description="Low complexity" evidence="14">
    <location>
        <begin position="410"/>
        <end position="423"/>
    </location>
</feature>
<evidence type="ECO:0000259" key="15">
    <source>
        <dbReference type="PROSITE" id="PS50157"/>
    </source>
</evidence>
<keyword evidence="8" id="KW-0832">Ubl conjugation</keyword>
<comment type="function">
    <text evidence="1">May be involved in transcriptional regulation.</text>
</comment>
<evidence type="ECO:0000256" key="11">
    <source>
        <dbReference type="ARBA" id="ARBA00023163"/>
    </source>
</evidence>
<feature type="domain" description="C2H2-type" evidence="15">
    <location>
        <begin position="954"/>
        <end position="981"/>
    </location>
</feature>
<feature type="domain" description="C2H2-type" evidence="15">
    <location>
        <begin position="613"/>
        <end position="636"/>
    </location>
</feature>
<keyword evidence="10" id="KW-0238">DNA-binding</keyword>
<evidence type="ECO:0000256" key="12">
    <source>
        <dbReference type="ARBA" id="ARBA00023242"/>
    </source>
</evidence>